<dbReference type="OrthoDB" id="9814026at2"/>
<dbReference type="RefSeq" id="WP_011493961.1">
    <property type="nucleotide sequence ID" value="NC_007953.1"/>
</dbReference>
<feature type="transmembrane region" description="Helical" evidence="5">
    <location>
        <begin position="411"/>
        <end position="434"/>
    </location>
</feature>
<feature type="transmembrane region" description="Helical" evidence="5">
    <location>
        <begin position="175"/>
        <end position="192"/>
    </location>
</feature>
<comment type="subcellular location">
    <subcellularLocation>
        <location evidence="1">Membrane</location>
        <topology evidence="1">Multi-pass membrane protein</topology>
    </subcellularLocation>
</comment>
<dbReference type="Proteomes" id="UP000001817">
    <property type="component" value="Chromosome 3"/>
</dbReference>
<dbReference type="EMBL" id="CP000272">
    <property type="protein sequence ID" value="ABE36709.1"/>
    <property type="molecule type" value="Genomic_DNA"/>
</dbReference>
<proteinExistence type="predicted"/>
<dbReference type="Gene3D" id="1.20.1250.20">
    <property type="entry name" value="MFS general substrate transporter like domains"/>
    <property type="match status" value="1"/>
</dbReference>
<keyword evidence="2 5" id="KW-0812">Transmembrane</keyword>
<evidence type="ECO:0000313" key="8">
    <source>
        <dbReference type="Proteomes" id="UP000001817"/>
    </source>
</evidence>
<evidence type="ECO:0000256" key="2">
    <source>
        <dbReference type="ARBA" id="ARBA00022692"/>
    </source>
</evidence>
<dbReference type="STRING" id="266265.Bxe_C0828"/>
<feature type="transmembrane region" description="Helical" evidence="5">
    <location>
        <begin position="326"/>
        <end position="344"/>
    </location>
</feature>
<feature type="transmembrane region" description="Helical" evidence="5">
    <location>
        <begin position="60"/>
        <end position="80"/>
    </location>
</feature>
<reference evidence="7 8" key="1">
    <citation type="journal article" date="2006" name="Proc. Natl. Acad. Sci. U.S.A.">
        <title>Burkholderia xenovorans LB400 harbors a multi-replicon, 9.73-Mbp genome shaped for versatility.</title>
        <authorList>
            <person name="Chain P.S."/>
            <person name="Denef V.J."/>
            <person name="Konstantinidis K.T."/>
            <person name="Vergez L.M."/>
            <person name="Agullo L."/>
            <person name="Reyes V.L."/>
            <person name="Hauser L."/>
            <person name="Cordova M."/>
            <person name="Gomez L."/>
            <person name="Gonzalez M."/>
            <person name="Land M."/>
            <person name="Lao V."/>
            <person name="Larimer F."/>
            <person name="LiPuma J.J."/>
            <person name="Mahenthiralingam E."/>
            <person name="Malfatti S.A."/>
            <person name="Marx C.J."/>
            <person name="Parnell J.J."/>
            <person name="Ramette A."/>
            <person name="Richardson P."/>
            <person name="Seeger M."/>
            <person name="Smith D."/>
            <person name="Spilker T."/>
            <person name="Sul W.J."/>
            <person name="Tsoi T.V."/>
            <person name="Ulrich L.E."/>
            <person name="Zhulin I.B."/>
            <person name="Tiedje J.M."/>
        </authorList>
    </citation>
    <scope>NUCLEOTIDE SEQUENCE [LARGE SCALE GENOMIC DNA]</scope>
    <source>
        <strain evidence="7 8">LB400</strain>
    </source>
</reference>
<name>Q13GT0_PARXL</name>
<dbReference type="InterPro" id="IPR036259">
    <property type="entry name" value="MFS_trans_sf"/>
</dbReference>
<protein>
    <submittedName>
        <fullName evidence="7">Major facilitator superfamily (MFS) aromatic acid/H+ symporter</fullName>
    </submittedName>
</protein>
<evidence type="ECO:0000256" key="1">
    <source>
        <dbReference type="ARBA" id="ARBA00004141"/>
    </source>
</evidence>
<dbReference type="CDD" id="cd17316">
    <property type="entry name" value="MFS_SV2_like"/>
    <property type="match status" value="1"/>
</dbReference>
<feature type="domain" description="Major facilitator superfamily (MFS) profile" evidence="6">
    <location>
        <begin position="23"/>
        <end position="439"/>
    </location>
</feature>
<evidence type="ECO:0000256" key="3">
    <source>
        <dbReference type="ARBA" id="ARBA00022989"/>
    </source>
</evidence>
<keyword evidence="8" id="KW-1185">Reference proteome</keyword>
<dbReference type="KEGG" id="bxe:Bxe_C0828"/>
<dbReference type="AlphaFoldDB" id="Q13GT0"/>
<dbReference type="PROSITE" id="PS50850">
    <property type="entry name" value="MFS"/>
    <property type="match status" value="1"/>
</dbReference>
<accession>Q13GT0</accession>
<dbReference type="InterPro" id="IPR005828">
    <property type="entry name" value="MFS_sugar_transport-like"/>
</dbReference>
<dbReference type="GO" id="GO:0046943">
    <property type="term" value="F:carboxylic acid transmembrane transporter activity"/>
    <property type="evidence" value="ECO:0007669"/>
    <property type="project" value="TreeGrafter"/>
</dbReference>
<feature type="transmembrane region" description="Helical" evidence="5">
    <location>
        <begin position="147"/>
        <end position="169"/>
    </location>
</feature>
<dbReference type="PATRIC" id="fig|266265.5.peg.8593"/>
<dbReference type="GO" id="GO:0005886">
    <property type="term" value="C:plasma membrane"/>
    <property type="evidence" value="ECO:0007669"/>
    <property type="project" value="TreeGrafter"/>
</dbReference>
<sequence length="450" mass="47796">MSTSVNAGARLDRLPISRFHWKILFLIGAGVAIDAFDIYLGGTVMAATVKTGFATLHQGALFISLTFTGMLIGAGAAGYVGDRFGRRYSYQTNLLVFGLAAVGCWLAPNMPMLIVGRFIMGVGLGAEVVVATGTLCEFVPPAYRGRWAALMSLMIHIGVLAATGLSYLIIPRFGWRVMFLIAALGALVIWIMRKRMPESPRWLESVGREAEAQAVLERIEAEVARHHGSLPPVQLQPSVTAAADGRSSLAALFARGQLRKTLVGTVTGVTINIALYGFLSWIPTFLVKQGLEVSTSLGFATIIAFGGPLGVLAGLLFTDRVGRKKGLIGFAAVSAVLGVAYSHLQGQVLIGTVGFLVEGTIYGLATIGLYGFIPELFPTAIRLRGTGWCGVCSRGASIGMPYLTVMLFERFGVSGVTSMVAGVLLLLIVTVGLFSEETSQRSLESIALQD</sequence>
<feature type="transmembrane region" description="Helical" evidence="5">
    <location>
        <begin position="21"/>
        <end position="40"/>
    </location>
</feature>
<feature type="transmembrane region" description="Helical" evidence="5">
    <location>
        <begin position="350"/>
        <end position="373"/>
    </location>
</feature>
<evidence type="ECO:0000259" key="6">
    <source>
        <dbReference type="PROSITE" id="PS50850"/>
    </source>
</evidence>
<dbReference type="PANTHER" id="PTHR23508:SF10">
    <property type="entry name" value="CARBOXYLIC ACID TRANSPORTER PROTEIN HOMOLOG"/>
    <property type="match status" value="1"/>
</dbReference>
<dbReference type="PANTHER" id="PTHR23508">
    <property type="entry name" value="CARBOXYLIC ACID TRANSPORTER PROTEIN HOMOLOG"/>
    <property type="match status" value="1"/>
</dbReference>
<feature type="transmembrane region" description="Helical" evidence="5">
    <location>
        <begin position="114"/>
        <end position="135"/>
    </location>
</feature>
<dbReference type="KEGG" id="bxb:DR64_7615"/>
<evidence type="ECO:0000256" key="5">
    <source>
        <dbReference type="SAM" id="Phobius"/>
    </source>
</evidence>
<keyword evidence="4 5" id="KW-0472">Membrane</keyword>
<dbReference type="eggNOG" id="COG0477">
    <property type="taxonomic scope" value="Bacteria"/>
</dbReference>
<feature type="transmembrane region" description="Helical" evidence="5">
    <location>
        <begin position="262"/>
        <end position="282"/>
    </location>
</feature>
<dbReference type="Pfam" id="PF00083">
    <property type="entry name" value="Sugar_tr"/>
    <property type="match status" value="1"/>
</dbReference>
<organism evidence="7 8">
    <name type="scientific">Paraburkholderia xenovorans (strain LB400)</name>
    <dbReference type="NCBI Taxonomy" id="266265"/>
    <lineage>
        <taxon>Bacteria</taxon>
        <taxon>Pseudomonadati</taxon>
        <taxon>Pseudomonadota</taxon>
        <taxon>Betaproteobacteria</taxon>
        <taxon>Burkholderiales</taxon>
        <taxon>Burkholderiaceae</taxon>
        <taxon>Paraburkholderia</taxon>
    </lineage>
</organism>
<dbReference type="SUPFAM" id="SSF103473">
    <property type="entry name" value="MFS general substrate transporter"/>
    <property type="match status" value="1"/>
</dbReference>
<evidence type="ECO:0000256" key="4">
    <source>
        <dbReference type="ARBA" id="ARBA00023136"/>
    </source>
</evidence>
<dbReference type="InterPro" id="IPR020846">
    <property type="entry name" value="MFS_dom"/>
</dbReference>
<feature type="transmembrane region" description="Helical" evidence="5">
    <location>
        <begin position="92"/>
        <end position="108"/>
    </location>
</feature>
<keyword evidence="3 5" id="KW-1133">Transmembrane helix</keyword>
<evidence type="ECO:0000313" key="7">
    <source>
        <dbReference type="EMBL" id="ABE36709.1"/>
    </source>
</evidence>
<gene>
    <name evidence="7" type="ORF">Bxe_C0828</name>
</gene>
<feature type="transmembrane region" description="Helical" evidence="5">
    <location>
        <begin position="297"/>
        <end position="317"/>
    </location>
</feature>